<dbReference type="GeneID" id="28967983"/>
<evidence type="ECO:0000256" key="7">
    <source>
        <dbReference type="ARBA" id="ARBA00023128"/>
    </source>
</evidence>
<keyword evidence="3" id="KW-0679">Respiratory chain</keyword>
<keyword evidence="4" id="KW-0999">Mitochondrion inner membrane</keyword>
<reference evidence="14" key="2">
    <citation type="submission" date="2013-07" db="EMBL/GenBank/DDBJ databases">
        <authorList>
            <consortium name="The Broad Institute Genome Sequencing Platform"/>
            <person name="Cuomo C."/>
            <person name="Litvintseva A."/>
            <person name="Chen Y."/>
            <person name="Heitman J."/>
            <person name="Sun S."/>
            <person name="Springer D."/>
            <person name="Dromer F."/>
            <person name="Young S.K."/>
            <person name="Zeng Q."/>
            <person name="Gargeya S."/>
            <person name="Fitzgerald M."/>
            <person name="Abouelleil A."/>
            <person name="Alvarado L."/>
            <person name="Berlin A.M."/>
            <person name="Chapman S.B."/>
            <person name="Dewar J."/>
            <person name="Goldberg J."/>
            <person name="Griggs A."/>
            <person name="Gujja S."/>
            <person name="Hansen M."/>
            <person name="Howarth C."/>
            <person name="Imamovic A."/>
            <person name="Larimer J."/>
            <person name="McCowan C."/>
            <person name="Murphy C."/>
            <person name="Pearson M."/>
            <person name="Priest M."/>
            <person name="Roberts A."/>
            <person name="Saif S."/>
            <person name="Shea T."/>
            <person name="Sykes S."/>
            <person name="Wortman J."/>
            <person name="Nusbaum C."/>
            <person name="Birren B."/>
        </authorList>
    </citation>
    <scope>NUCLEOTIDE SEQUENCE</scope>
    <source>
        <strain evidence="14">CBS 10117</strain>
    </source>
</reference>
<dbReference type="PANTHER" id="PTHR11851">
    <property type="entry name" value="METALLOPROTEASE"/>
    <property type="match status" value="1"/>
</dbReference>
<keyword evidence="2" id="KW-0813">Transport</keyword>
<evidence type="ECO:0000256" key="1">
    <source>
        <dbReference type="ARBA" id="ARBA00004443"/>
    </source>
</evidence>
<dbReference type="SUPFAM" id="SSF63411">
    <property type="entry name" value="LuxS/MPP-like metallohydrolase"/>
    <property type="match status" value="2"/>
</dbReference>
<dbReference type="Proteomes" id="UP000078595">
    <property type="component" value="Chromosome 5"/>
</dbReference>
<keyword evidence="7" id="KW-0496">Mitochondrion</keyword>
<protein>
    <recommendedName>
        <fullName evidence="10">Cytochrome b-c1 complex subunit 2, mitochondrial</fullName>
    </recommendedName>
</protein>
<sequence length="432" mass="44034">MYSLAKLPKGQSALKTALRRSVSSKASSAGGVSVIGFENKGPAATSSLTVAIKAGSRFESTPGVAHVLKNFAFKATANASSLRTARETELYGGVLSAGLTREHLYLTAEFLRGDEEHFLSVLASVLSSSQFHAHELKELVLPVVQSEAVSAQSSPVELALDVAHNLAFRKGLGNSLYASPHYPVTIDDVKSFAQGAFSKNNVAVIGSGISTESLSQVVSQAFGSGSAAAGSSGLNTTSTSYYGGEARIPLDIHAPATSVPTVVIAYGSTSPAGPELKVLKHLLGGESALKWTPGSSPLSQAADKVPEGSAKAFLLPYSDAALFGVVVSAPTSPQLAGLAKEVAQILKSAGQGAKDDEVKRAIAKATFADASASETLQGLVANAGPALFAGGEVKSESFSGVSASSISKAASELLKSKPTVVSVGNVNVLPYA</sequence>
<accession>A0A1A6A4J1</accession>
<reference evidence="14" key="3">
    <citation type="submission" date="2024-02" db="EMBL/GenBank/DDBJ databases">
        <title>Comparative genomics of Cryptococcus and Kwoniella reveals pathogenesis evolution and contrasting modes of karyotype evolution via chromosome fusion or intercentromeric recombination.</title>
        <authorList>
            <person name="Coelho M.A."/>
            <person name="David-Palma M."/>
            <person name="Shea T."/>
            <person name="Bowers K."/>
            <person name="McGinley-Smith S."/>
            <person name="Mohammad A.W."/>
            <person name="Gnirke A."/>
            <person name="Yurkov A.M."/>
            <person name="Nowrousian M."/>
            <person name="Sun S."/>
            <person name="Cuomo C.A."/>
            <person name="Heitman J."/>
        </authorList>
    </citation>
    <scope>NUCLEOTIDE SEQUENCE</scope>
    <source>
        <strain evidence="14">CBS 10117</strain>
    </source>
</reference>
<evidence type="ECO:0000256" key="10">
    <source>
        <dbReference type="ARBA" id="ARBA00040751"/>
    </source>
</evidence>
<evidence type="ECO:0000313" key="13">
    <source>
        <dbReference type="EMBL" id="OBR84958.1"/>
    </source>
</evidence>
<dbReference type="AlphaFoldDB" id="A0A1A6A4J1"/>
<evidence type="ECO:0000259" key="12">
    <source>
        <dbReference type="Pfam" id="PF05193"/>
    </source>
</evidence>
<dbReference type="GO" id="GO:0005743">
    <property type="term" value="C:mitochondrial inner membrane"/>
    <property type="evidence" value="ECO:0007669"/>
    <property type="project" value="UniProtKB-SubCell"/>
</dbReference>
<evidence type="ECO:0000256" key="8">
    <source>
        <dbReference type="ARBA" id="ARBA00023136"/>
    </source>
</evidence>
<reference evidence="13" key="1">
    <citation type="submission" date="2013-07" db="EMBL/GenBank/DDBJ databases">
        <title>The Genome Sequence of Cryptococcus dejecticola CBS10117.</title>
        <authorList>
            <consortium name="The Broad Institute Genome Sequencing Platform"/>
            <person name="Cuomo C."/>
            <person name="Litvintseva A."/>
            <person name="Chen Y."/>
            <person name="Heitman J."/>
            <person name="Sun S."/>
            <person name="Springer D."/>
            <person name="Dromer F."/>
            <person name="Young S.K."/>
            <person name="Zeng Q."/>
            <person name="Gargeya S."/>
            <person name="Fitzgerald M."/>
            <person name="Abouelleil A."/>
            <person name="Alvarado L."/>
            <person name="Berlin A.M."/>
            <person name="Chapman S.B."/>
            <person name="Dewar J."/>
            <person name="Goldberg J."/>
            <person name="Griggs A."/>
            <person name="Gujja S."/>
            <person name="Hansen M."/>
            <person name="Howarth C."/>
            <person name="Imamovic A."/>
            <person name="Larimer J."/>
            <person name="McCowan C."/>
            <person name="Murphy C."/>
            <person name="Pearson M."/>
            <person name="Priest M."/>
            <person name="Roberts A."/>
            <person name="Saif S."/>
            <person name="Shea T."/>
            <person name="Sykes S."/>
            <person name="Wortman J."/>
            <person name="Nusbaum C."/>
            <person name="Birren B."/>
        </authorList>
    </citation>
    <scope>NUCLEOTIDE SEQUENCE [LARGE SCALE GENOMIC DNA]</scope>
    <source>
        <strain evidence="13">CBS 10117</strain>
    </source>
</reference>
<dbReference type="InterPro" id="IPR011249">
    <property type="entry name" value="Metalloenz_LuxS/M16"/>
</dbReference>
<evidence type="ECO:0000256" key="3">
    <source>
        <dbReference type="ARBA" id="ARBA00022660"/>
    </source>
</evidence>
<evidence type="ECO:0000259" key="11">
    <source>
        <dbReference type="Pfam" id="PF00675"/>
    </source>
</evidence>
<comment type="subcellular location">
    <subcellularLocation>
        <location evidence="1">Mitochondrion inner membrane</location>
        <topology evidence="1">Peripheral membrane protein</topology>
        <orientation evidence="1">Matrix side</orientation>
    </subcellularLocation>
</comment>
<proteinExistence type="inferred from homology"/>
<evidence type="ECO:0000256" key="5">
    <source>
        <dbReference type="ARBA" id="ARBA00022946"/>
    </source>
</evidence>
<keyword evidence="8" id="KW-0472">Membrane</keyword>
<evidence type="ECO:0000256" key="2">
    <source>
        <dbReference type="ARBA" id="ARBA00022448"/>
    </source>
</evidence>
<keyword evidence="5" id="KW-0809">Transit peptide</keyword>
<dbReference type="Pfam" id="PF05193">
    <property type="entry name" value="Peptidase_M16_C"/>
    <property type="match status" value="1"/>
</dbReference>
<dbReference type="Pfam" id="PF00675">
    <property type="entry name" value="Peptidase_M16"/>
    <property type="match status" value="1"/>
</dbReference>
<gene>
    <name evidence="13" type="ORF">I303_04284</name>
    <name evidence="14" type="ORF">I303_104736</name>
</gene>
<dbReference type="STRING" id="1296121.A0A1A6A4J1"/>
<keyword evidence="6" id="KW-0249">Electron transport</keyword>
<evidence type="ECO:0000256" key="6">
    <source>
        <dbReference type="ARBA" id="ARBA00022982"/>
    </source>
</evidence>
<dbReference type="Gene3D" id="3.30.830.10">
    <property type="entry name" value="Metalloenzyme, LuxS/M16 peptidase-like"/>
    <property type="match status" value="2"/>
</dbReference>
<evidence type="ECO:0000313" key="15">
    <source>
        <dbReference type="Proteomes" id="UP000078595"/>
    </source>
</evidence>
<organism evidence="13">
    <name type="scientific">Kwoniella dejecticola CBS 10117</name>
    <dbReference type="NCBI Taxonomy" id="1296121"/>
    <lineage>
        <taxon>Eukaryota</taxon>
        <taxon>Fungi</taxon>
        <taxon>Dikarya</taxon>
        <taxon>Basidiomycota</taxon>
        <taxon>Agaricomycotina</taxon>
        <taxon>Tremellomycetes</taxon>
        <taxon>Tremellales</taxon>
        <taxon>Cryptococcaceae</taxon>
        <taxon>Kwoniella</taxon>
    </lineage>
</organism>
<dbReference type="InterPro" id="IPR011765">
    <property type="entry name" value="Pept_M16_N"/>
</dbReference>
<dbReference type="FunFam" id="3.30.830.10:FF:000021">
    <property type="entry name" value="Cytochrome b-c1 complex subunit 2"/>
    <property type="match status" value="1"/>
</dbReference>
<dbReference type="FunFam" id="3.30.830.10:FF:000039">
    <property type="entry name" value="Ubiquinol-cytochrome c reductase core subunit 2"/>
    <property type="match status" value="1"/>
</dbReference>
<dbReference type="InterPro" id="IPR007863">
    <property type="entry name" value="Peptidase_M16_C"/>
</dbReference>
<dbReference type="GO" id="GO:0046872">
    <property type="term" value="F:metal ion binding"/>
    <property type="evidence" value="ECO:0007669"/>
    <property type="project" value="InterPro"/>
</dbReference>
<dbReference type="OrthoDB" id="6369905at2759"/>
<dbReference type="RefSeq" id="XP_018262800.1">
    <property type="nucleotide sequence ID" value="XM_018407589.1"/>
</dbReference>
<keyword evidence="15" id="KW-1185">Reference proteome</keyword>
<feature type="domain" description="Peptidase M16 N-terminal" evidence="11">
    <location>
        <begin position="38"/>
        <end position="177"/>
    </location>
</feature>
<evidence type="ECO:0000313" key="14">
    <source>
        <dbReference type="EMBL" id="WWC62145.1"/>
    </source>
</evidence>
<dbReference type="VEuPathDB" id="FungiDB:I303_04284"/>
<evidence type="ECO:0000256" key="9">
    <source>
        <dbReference type="ARBA" id="ARBA00038146"/>
    </source>
</evidence>
<dbReference type="PANTHER" id="PTHR11851:SF209">
    <property type="entry name" value="CYTOCHROME B-C1 COMPLEX SUBUNIT 2, MITOCHONDRIAL"/>
    <property type="match status" value="1"/>
</dbReference>
<comment type="similarity">
    <text evidence="9">Belongs to the peptidase M16 family. UQCRC2/QCR2 subfamily.</text>
</comment>
<feature type="domain" description="Peptidase M16 C-terminal" evidence="12">
    <location>
        <begin position="184"/>
        <end position="363"/>
    </location>
</feature>
<dbReference type="EMBL" id="KI894031">
    <property type="protein sequence ID" value="OBR84958.1"/>
    <property type="molecule type" value="Genomic_DNA"/>
</dbReference>
<name>A0A1A6A4J1_9TREE</name>
<dbReference type="InterPro" id="IPR050361">
    <property type="entry name" value="MPP/UQCRC_Complex"/>
</dbReference>
<dbReference type="KEGG" id="kdj:28967983"/>
<evidence type="ECO:0000256" key="4">
    <source>
        <dbReference type="ARBA" id="ARBA00022792"/>
    </source>
</evidence>
<dbReference type="EMBL" id="CP144534">
    <property type="protein sequence ID" value="WWC62145.1"/>
    <property type="molecule type" value="Genomic_DNA"/>
</dbReference>